<organism evidence="4">
    <name type="scientific">Strombidinopsis acuminata</name>
    <dbReference type="NCBI Taxonomy" id="141414"/>
    <lineage>
        <taxon>Eukaryota</taxon>
        <taxon>Sar</taxon>
        <taxon>Alveolata</taxon>
        <taxon>Ciliophora</taxon>
        <taxon>Intramacronucleata</taxon>
        <taxon>Spirotrichea</taxon>
        <taxon>Choreotrichia</taxon>
        <taxon>Choreotrichida</taxon>
        <taxon>Strombidinopsidae</taxon>
        <taxon>Strombidinopsis</taxon>
    </lineage>
</organism>
<dbReference type="SMART" id="SM00088">
    <property type="entry name" value="PINT"/>
    <property type="match status" value="1"/>
</dbReference>
<dbReference type="GO" id="GO:0005198">
    <property type="term" value="F:structural molecule activity"/>
    <property type="evidence" value="ECO:0007669"/>
    <property type="project" value="TreeGrafter"/>
</dbReference>
<dbReference type="Pfam" id="PF01399">
    <property type="entry name" value="PCI"/>
    <property type="match status" value="1"/>
</dbReference>
<accession>A0A7S3SJ01</accession>
<reference evidence="4" key="1">
    <citation type="submission" date="2021-01" db="EMBL/GenBank/DDBJ databases">
        <authorList>
            <person name="Corre E."/>
            <person name="Pelletier E."/>
            <person name="Niang G."/>
            <person name="Scheremetjew M."/>
            <person name="Finn R."/>
            <person name="Kale V."/>
            <person name="Holt S."/>
            <person name="Cochrane G."/>
            <person name="Meng A."/>
            <person name="Brown T."/>
            <person name="Cohen L."/>
        </authorList>
    </citation>
    <scope>NUCLEOTIDE SEQUENCE</scope>
    <source>
        <strain evidence="4">SPMC142</strain>
    </source>
</reference>
<evidence type="ECO:0000259" key="3">
    <source>
        <dbReference type="SMART" id="SM00088"/>
    </source>
</evidence>
<comment type="similarity">
    <text evidence="1">Belongs to the proteasome subunit S11 family.</text>
</comment>
<protein>
    <recommendedName>
        <fullName evidence="3">PCI domain-containing protein</fullName>
    </recommendedName>
</protein>
<dbReference type="GO" id="GO:0006511">
    <property type="term" value="P:ubiquitin-dependent protein catabolic process"/>
    <property type="evidence" value="ECO:0007669"/>
    <property type="project" value="TreeGrafter"/>
</dbReference>
<dbReference type="EMBL" id="HBIQ01046822">
    <property type="protein sequence ID" value="CAE0556254.1"/>
    <property type="molecule type" value="Transcribed_RNA"/>
</dbReference>
<dbReference type="InterPro" id="IPR000717">
    <property type="entry name" value="PCI_dom"/>
</dbReference>
<feature type="coiled-coil region" evidence="2">
    <location>
        <begin position="85"/>
        <end position="112"/>
    </location>
</feature>
<dbReference type="AlphaFoldDB" id="A0A7S3SJ01"/>
<dbReference type="SUPFAM" id="SSF46785">
    <property type="entry name" value="Winged helix' DNA-binding domain"/>
    <property type="match status" value="1"/>
</dbReference>
<keyword evidence="2" id="KW-0175">Coiled coil</keyword>
<feature type="domain" description="PCI" evidence="3">
    <location>
        <begin position="2"/>
        <end position="95"/>
    </location>
</feature>
<dbReference type="GO" id="GO:0005829">
    <property type="term" value="C:cytosol"/>
    <property type="evidence" value="ECO:0007669"/>
    <property type="project" value="TreeGrafter"/>
</dbReference>
<dbReference type="EMBL" id="HBIQ01046823">
    <property type="protein sequence ID" value="CAE0556255.1"/>
    <property type="molecule type" value="Transcribed_RNA"/>
</dbReference>
<gene>
    <name evidence="4" type="ORF">SACU0126_LOCUS14858</name>
    <name evidence="5" type="ORF">SACU0126_LOCUS14859</name>
</gene>
<dbReference type="PANTHER" id="PTHR10539:SF0">
    <property type="entry name" value="26S PROTEASOME NON-ATPASE REGULATORY SUBUNIT 13"/>
    <property type="match status" value="1"/>
</dbReference>
<dbReference type="GO" id="GO:0005634">
    <property type="term" value="C:nucleus"/>
    <property type="evidence" value="ECO:0007669"/>
    <property type="project" value="TreeGrafter"/>
</dbReference>
<name>A0A7S3SJ01_9SPIT</name>
<dbReference type="InterPro" id="IPR036390">
    <property type="entry name" value="WH_DNA-bd_sf"/>
</dbReference>
<dbReference type="PANTHER" id="PTHR10539">
    <property type="entry name" value="26S PROTEASOME NON-ATPASE REGULATORY SUBUNIT 13"/>
    <property type="match status" value="1"/>
</dbReference>
<evidence type="ECO:0000256" key="2">
    <source>
        <dbReference type="SAM" id="Coils"/>
    </source>
</evidence>
<evidence type="ECO:0000256" key="1">
    <source>
        <dbReference type="ARBA" id="ARBA00006207"/>
    </source>
</evidence>
<evidence type="ECO:0000313" key="4">
    <source>
        <dbReference type="EMBL" id="CAE0556254.1"/>
    </source>
</evidence>
<evidence type="ECO:0000313" key="5">
    <source>
        <dbReference type="EMBL" id="CAE0556255.1"/>
    </source>
</evidence>
<dbReference type="GO" id="GO:0008541">
    <property type="term" value="C:proteasome regulatory particle, lid subcomplex"/>
    <property type="evidence" value="ECO:0007669"/>
    <property type="project" value="TreeGrafter"/>
</dbReference>
<proteinExistence type="inferred from homology"/>
<dbReference type="InterPro" id="IPR035298">
    <property type="entry name" value="PSMD13"/>
</dbReference>
<sequence length="116" mass="13749">MKEMTFLQQKVRIIAFLEMLFACGKDDRSLTFERIAKECQIEKVDVELLVMKAMSLELIRGTIDEVEEVVHVDWILPHYLNKGHMEILVDRLREWEQKMDNVVRMVEDGSQELLIK</sequence>